<organism evidence="2 3">
    <name type="scientific">Pleurodeles waltl</name>
    <name type="common">Iberian ribbed newt</name>
    <dbReference type="NCBI Taxonomy" id="8319"/>
    <lineage>
        <taxon>Eukaryota</taxon>
        <taxon>Metazoa</taxon>
        <taxon>Chordata</taxon>
        <taxon>Craniata</taxon>
        <taxon>Vertebrata</taxon>
        <taxon>Euteleostomi</taxon>
        <taxon>Amphibia</taxon>
        <taxon>Batrachia</taxon>
        <taxon>Caudata</taxon>
        <taxon>Salamandroidea</taxon>
        <taxon>Salamandridae</taxon>
        <taxon>Pleurodelinae</taxon>
        <taxon>Pleurodeles</taxon>
    </lineage>
</organism>
<evidence type="ECO:0000313" key="3">
    <source>
        <dbReference type="Proteomes" id="UP001066276"/>
    </source>
</evidence>
<dbReference type="AlphaFoldDB" id="A0AAV7MDB1"/>
<sequence>MRLRLERKPLRQHASPGKWRRQLELKPLRPNASPGKRRRGVQDLRCLTLRLPLHVSPGKRRRGILRAVMFGM</sequence>
<feature type="region of interest" description="Disordered" evidence="1">
    <location>
        <begin position="1"/>
        <end position="40"/>
    </location>
</feature>
<gene>
    <name evidence="2" type="ORF">NDU88_006226</name>
</gene>
<evidence type="ECO:0000256" key="1">
    <source>
        <dbReference type="SAM" id="MobiDB-lite"/>
    </source>
</evidence>
<name>A0AAV7MDB1_PLEWA</name>
<keyword evidence="3" id="KW-1185">Reference proteome</keyword>
<comment type="caution">
    <text evidence="2">The sequence shown here is derived from an EMBL/GenBank/DDBJ whole genome shotgun (WGS) entry which is preliminary data.</text>
</comment>
<dbReference type="EMBL" id="JANPWB010000014">
    <property type="protein sequence ID" value="KAJ1101154.1"/>
    <property type="molecule type" value="Genomic_DNA"/>
</dbReference>
<dbReference type="Proteomes" id="UP001066276">
    <property type="component" value="Chromosome 10"/>
</dbReference>
<reference evidence="2" key="1">
    <citation type="journal article" date="2022" name="bioRxiv">
        <title>Sequencing and chromosome-scale assembly of the giantPleurodeles waltlgenome.</title>
        <authorList>
            <person name="Brown T."/>
            <person name="Elewa A."/>
            <person name="Iarovenko S."/>
            <person name="Subramanian E."/>
            <person name="Araus A.J."/>
            <person name="Petzold A."/>
            <person name="Susuki M."/>
            <person name="Suzuki K.-i.T."/>
            <person name="Hayashi T."/>
            <person name="Toyoda A."/>
            <person name="Oliveira C."/>
            <person name="Osipova E."/>
            <person name="Leigh N.D."/>
            <person name="Simon A."/>
            <person name="Yun M.H."/>
        </authorList>
    </citation>
    <scope>NUCLEOTIDE SEQUENCE</scope>
    <source>
        <strain evidence="2">20211129_DDA</strain>
        <tissue evidence="2">Liver</tissue>
    </source>
</reference>
<evidence type="ECO:0000313" key="2">
    <source>
        <dbReference type="EMBL" id="KAJ1101154.1"/>
    </source>
</evidence>
<protein>
    <submittedName>
        <fullName evidence="2">Uncharacterized protein</fullName>
    </submittedName>
</protein>
<proteinExistence type="predicted"/>
<accession>A0AAV7MDB1</accession>